<gene>
    <name evidence="1" type="ORF">E5358_09530</name>
</gene>
<dbReference type="Proteomes" id="UP000308886">
    <property type="component" value="Unassembled WGS sequence"/>
</dbReference>
<keyword evidence="2" id="KW-1185">Reference proteome</keyword>
<protein>
    <submittedName>
        <fullName evidence="1">Uncharacterized protein</fullName>
    </submittedName>
</protein>
<organism evidence="1 2">
    <name type="scientific">Palleniella muris</name>
    <dbReference type="NCBI Taxonomy" id="3038145"/>
    <lineage>
        <taxon>Bacteria</taxon>
        <taxon>Pseudomonadati</taxon>
        <taxon>Bacteroidota</taxon>
        <taxon>Bacteroidia</taxon>
        <taxon>Bacteroidales</taxon>
        <taxon>Prevotellaceae</taxon>
        <taxon>Palleniella</taxon>
    </lineage>
</organism>
<name>A0AC61QPK9_9BACT</name>
<proteinExistence type="predicted"/>
<evidence type="ECO:0000313" key="2">
    <source>
        <dbReference type="Proteomes" id="UP000308886"/>
    </source>
</evidence>
<comment type="caution">
    <text evidence="1">The sequence shown here is derived from an EMBL/GenBank/DDBJ whole genome shotgun (WGS) entry which is preliminary data.</text>
</comment>
<sequence>MPREDIAYLSATILAHIGHDSYSDTFKDSIAYYVNIMLDSCNISEIKATIDSISLEKVFAYNNLESIEYKEIKIVPEFLRGKWYVQTRLLKKREDGEIRYSQRPDGDMPEIELYSNGDGKICNDELDNHFRWSYRGDDIRFMDIGQGLFLERNISLRLNTAFRHNNKLFIELKGKNIVYVLSKKDGDGVAPETKEPTYRINRKLSSKRAWRKRIKEWFD</sequence>
<evidence type="ECO:0000313" key="1">
    <source>
        <dbReference type="EMBL" id="TGX81759.1"/>
    </source>
</evidence>
<dbReference type="EMBL" id="SRZC01000014">
    <property type="protein sequence ID" value="TGX81759.1"/>
    <property type="molecule type" value="Genomic_DNA"/>
</dbReference>
<accession>A0AC61QPK9</accession>
<reference evidence="1" key="1">
    <citation type="submission" date="2019-04" db="EMBL/GenBank/DDBJ databases">
        <title>Microbes associate with the intestines of laboratory mice.</title>
        <authorList>
            <person name="Navarre W."/>
            <person name="Wong E."/>
            <person name="Huang K."/>
            <person name="Tropini C."/>
            <person name="Ng K."/>
            <person name="Yu B."/>
        </authorList>
    </citation>
    <scope>NUCLEOTIDE SEQUENCE</scope>
    <source>
        <strain evidence="1">NM73_A23</strain>
    </source>
</reference>